<evidence type="ECO:0000313" key="3">
    <source>
        <dbReference type="EMBL" id="MDN4121833.1"/>
    </source>
</evidence>
<evidence type="ECO:0000256" key="2">
    <source>
        <dbReference type="SAM" id="SignalP"/>
    </source>
</evidence>
<protein>
    <submittedName>
        <fullName evidence="3">Uncharacterized protein</fullName>
    </submittedName>
</protein>
<dbReference type="Proteomes" id="UP001168613">
    <property type="component" value="Unassembled WGS sequence"/>
</dbReference>
<proteinExistence type="predicted"/>
<evidence type="ECO:0000256" key="1">
    <source>
        <dbReference type="SAM" id="Phobius"/>
    </source>
</evidence>
<sequence length="114" mass="12187">MNLLKQAALALALLAPLPALAADGLLTLVVGIPVLIVATIILGILLSIKSRKTVRNLATLLFIPTLAFSLYVMLDAITMLSDAGTENFGIGFAFFALLALACFLFFLLIRRRAI</sequence>
<dbReference type="RefSeq" id="WP_266123159.1">
    <property type="nucleotide sequence ID" value="NZ_JAJHNU010000003.1"/>
</dbReference>
<keyword evidence="2" id="KW-0732">Signal</keyword>
<keyword evidence="1" id="KW-0472">Membrane</keyword>
<feature type="signal peptide" evidence="2">
    <location>
        <begin position="1"/>
        <end position="21"/>
    </location>
</feature>
<organism evidence="3 4">
    <name type="scientific">Alcaligenes endophyticus</name>
    <dbReference type="NCBI Taxonomy" id="1929088"/>
    <lineage>
        <taxon>Bacteria</taxon>
        <taxon>Pseudomonadati</taxon>
        <taxon>Pseudomonadota</taxon>
        <taxon>Betaproteobacteria</taxon>
        <taxon>Burkholderiales</taxon>
        <taxon>Alcaligenaceae</taxon>
        <taxon>Alcaligenes</taxon>
    </lineage>
</organism>
<name>A0ABT8EKL8_9BURK</name>
<feature type="transmembrane region" description="Helical" evidence="1">
    <location>
        <begin position="87"/>
        <end position="109"/>
    </location>
</feature>
<keyword evidence="1" id="KW-0812">Transmembrane</keyword>
<gene>
    <name evidence="3" type="ORF">LMS43_11080</name>
</gene>
<accession>A0ABT8EKL8</accession>
<keyword evidence="4" id="KW-1185">Reference proteome</keyword>
<feature type="transmembrane region" description="Helical" evidence="1">
    <location>
        <begin position="60"/>
        <end position="81"/>
    </location>
</feature>
<dbReference type="EMBL" id="JAJHNU010000003">
    <property type="protein sequence ID" value="MDN4121833.1"/>
    <property type="molecule type" value="Genomic_DNA"/>
</dbReference>
<comment type="caution">
    <text evidence="3">The sequence shown here is derived from an EMBL/GenBank/DDBJ whole genome shotgun (WGS) entry which is preliminary data.</text>
</comment>
<evidence type="ECO:0000313" key="4">
    <source>
        <dbReference type="Proteomes" id="UP001168613"/>
    </source>
</evidence>
<reference evidence="3" key="1">
    <citation type="submission" date="2021-11" db="EMBL/GenBank/DDBJ databases">
        <title>Draft genome sequence of Alcaligenes endophyticus type strain CCUG 75668T.</title>
        <authorList>
            <person name="Salva-Serra F."/>
            <person name="Duran R.E."/>
            <person name="Seeger M."/>
            <person name="Moore E.R.B."/>
            <person name="Jaen-Luchoro D."/>
        </authorList>
    </citation>
    <scope>NUCLEOTIDE SEQUENCE</scope>
    <source>
        <strain evidence="3">CCUG 75668</strain>
    </source>
</reference>
<feature type="chain" id="PRO_5045605362" evidence="2">
    <location>
        <begin position="22"/>
        <end position="114"/>
    </location>
</feature>
<keyword evidence="1" id="KW-1133">Transmembrane helix</keyword>
<feature type="transmembrane region" description="Helical" evidence="1">
    <location>
        <begin position="31"/>
        <end position="48"/>
    </location>
</feature>